<dbReference type="SUPFAM" id="SSF48371">
    <property type="entry name" value="ARM repeat"/>
    <property type="match status" value="1"/>
</dbReference>
<dbReference type="InterPro" id="IPR036431">
    <property type="entry name" value="ARID_dom_sf"/>
</dbReference>
<dbReference type="InterPro" id="IPR009071">
    <property type="entry name" value="HMG_box_dom"/>
</dbReference>
<dbReference type="CDD" id="cd16100">
    <property type="entry name" value="ARID"/>
    <property type="match status" value="1"/>
</dbReference>
<dbReference type="Gene3D" id="1.25.10.10">
    <property type="entry name" value="Leucine-rich Repeat Variant"/>
    <property type="match status" value="1"/>
</dbReference>
<sequence length="581" mass="65387">MEEDGEVHDHGLGVSRLLRKYAPTPFLIYRQRKLPQLQKQNPQAKIADLVKILQVQWKEEDLTSQARIECTLVSDIIRGQLRESLVYSSSITTWLSNTKDSKQMMSVLGVRPQKFDRHLFCFGTNETEQTRNFQNAWTAFSSDHIPSAIPSFAKQKIDLFCLFRSVVSLGGFELVCERQLWDTIVSRQGLDDAATATDKGAIVVLQTAYFRFLLSMELQYQHGQTVDIPEVSSSPVDPLTSLPIANFSPSNFSNNYYRQPGMTAILFSLRSRHRPCVLWALNQLLFISYNQNRPVLFNENPALLEILVALLERQLLVIDLSCLDSRSSRTSLSQLASDNQVNNHAITFPNITPALLVIIKNLSFIAANQLRIAQHHSCPSDLLDEAFKYDTAADTLLLVGQYLDISKFNFTSLSRWLHKCLLDLDDEEGIIRALEFLGTLTLNTVNHNLLASQMHIEVYHLLVALLSFPSNDDVVLAALEAFARLSATGGAPFAVRIVAQTDCIDKLVNLLSSGPRAKELDDIVMRRTVSTIISDLYVPEENRMRFRPFFGTIFKSIGQSYEASTILAPILRASIFATLGR</sequence>
<accession>A0A0H5R760</accession>
<keyword evidence="3" id="KW-0804">Transcription</keyword>
<dbReference type="InterPro" id="IPR011989">
    <property type="entry name" value="ARM-like"/>
</dbReference>
<dbReference type="SMART" id="SM00501">
    <property type="entry name" value="BRIGHT"/>
    <property type="match status" value="1"/>
</dbReference>
<proteinExistence type="predicted"/>
<name>A0A0H5R760_9EUKA</name>
<reference evidence="6" key="1">
    <citation type="submission" date="2015-04" db="EMBL/GenBank/DDBJ databases">
        <title>The genome sequence of the plant pathogenic Rhizarian Plasmodiophora brassicae reveals insights in its biotrophic life cycle and the origin of chitin synthesis.</title>
        <authorList>
            <person name="Schwelm A."/>
            <person name="Fogelqvist J."/>
            <person name="Knaust A."/>
            <person name="Julke S."/>
            <person name="Lilja T."/>
            <person name="Dhandapani V."/>
            <person name="Bonilla-Rosso G."/>
            <person name="Karlsson M."/>
            <person name="Shevchenko A."/>
            <person name="Choi S.R."/>
            <person name="Kim H.G."/>
            <person name="Park J.Y."/>
            <person name="Lim Y.P."/>
            <person name="Ludwig-Muller J."/>
            <person name="Dixelius C."/>
        </authorList>
    </citation>
    <scope>NUCLEOTIDE SEQUENCE</scope>
    <source>
        <tissue evidence="6">Potato root galls</tissue>
    </source>
</reference>
<dbReference type="EMBL" id="HACM01009528">
    <property type="protein sequence ID" value="CRZ09970.1"/>
    <property type="molecule type" value="Transcribed_RNA"/>
</dbReference>
<dbReference type="GO" id="GO:0006325">
    <property type="term" value="P:chromatin organization"/>
    <property type="evidence" value="ECO:0007669"/>
    <property type="project" value="UniProtKB-KW"/>
</dbReference>
<dbReference type="InterPro" id="IPR036910">
    <property type="entry name" value="HMG_box_dom_sf"/>
</dbReference>
<dbReference type="AlphaFoldDB" id="A0A0H5R760"/>
<dbReference type="InterPro" id="IPR052406">
    <property type="entry name" value="Chromatin_Remodeling_Comp"/>
</dbReference>
<organism evidence="6">
    <name type="scientific">Spongospora subterranea</name>
    <dbReference type="NCBI Taxonomy" id="70186"/>
    <lineage>
        <taxon>Eukaryota</taxon>
        <taxon>Sar</taxon>
        <taxon>Rhizaria</taxon>
        <taxon>Endomyxa</taxon>
        <taxon>Phytomyxea</taxon>
        <taxon>Plasmodiophorida</taxon>
        <taxon>Plasmodiophoridae</taxon>
        <taxon>Spongospora</taxon>
    </lineage>
</organism>
<dbReference type="InterPro" id="IPR016024">
    <property type="entry name" value="ARM-type_fold"/>
</dbReference>
<keyword evidence="4" id="KW-0539">Nucleus</keyword>
<evidence type="ECO:0000313" key="6">
    <source>
        <dbReference type="EMBL" id="CRZ09970.1"/>
    </source>
</evidence>
<feature type="domain" description="ARID" evidence="5">
    <location>
        <begin position="126"/>
        <end position="221"/>
    </location>
</feature>
<keyword evidence="2" id="KW-0805">Transcription regulation</keyword>
<dbReference type="Gene3D" id="1.10.30.10">
    <property type="entry name" value="High mobility group box domain"/>
    <property type="match status" value="1"/>
</dbReference>
<dbReference type="PANTHER" id="PTHR22970:SF14">
    <property type="entry name" value="AT-RICH INTERACTIVE DOMAIN-CONTAINING PROTEIN 2"/>
    <property type="match status" value="1"/>
</dbReference>
<dbReference type="Pfam" id="PF00505">
    <property type="entry name" value="HMG_box"/>
    <property type="match status" value="1"/>
</dbReference>
<dbReference type="SUPFAM" id="SSF46774">
    <property type="entry name" value="ARID-like"/>
    <property type="match status" value="1"/>
</dbReference>
<dbReference type="SMART" id="SM01014">
    <property type="entry name" value="ARID"/>
    <property type="match status" value="1"/>
</dbReference>
<evidence type="ECO:0000256" key="3">
    <source>
        <dbReference type="ARBA" id="ARBA00023163"/>
    </source>
</evidence>
<protein>
    <recommendedName>
        <fullName evidence="5">ARID domain-containing protein</fullName>
    </recommendedName>
</protein>
<dbReference type="Gene3D" id="1.10.150.60">
    <property type="entry name" value="ARID DNA-binding domain"/>
    <property type="match status" value="1"/>
</dbReference>
<keyword evidence="1" id="KW-0156">Chromatin regulator</keyword>
<dbReference type="PROSITE" id="PS51011">
    <property type="entry name" value="ARID"/>
    <property type="match status" value="1"/>
</dbReference>
<evidence type="ECO:0000256" key="4">
    <source>
        <dbReference type="ARBA" id="ARBA00023242"/>
    </source>
</evidence>
<dbReference type="GO" id="GO:0003677">
    <property type="term" value="F:DNA binding"/>
    <property type="evidence" value="ECO:0007669"/>
    <property type="project" value="InterPro"/>
</dbReference>
<evidence type="ECO:0000259" key="5">
    <source>
        <dbReference type="PROSITE" id="PS51011"/>
    </source>
</evidence>
<evidence type="ECO:0000256" key="2">
    <source>
        <dbReference type="ARBA" id="ARBA00023015"/>
    </source>
</evidence>
<dbReference type="SUPFAM" id="SSF47095">
    <property type="entry name" value="HMG-box"/>
    <property type="match status" value="1"/>
</dbReference>
<evidence type="ECO:0000256" key="1">
    <source>
        <dbReference type="ARBA" id="ARBA00022853"/>
    </source>
</evidence>
<dbReference type="InterPro" id="IPR001606">
    <property type="entry name" value="ARID_dom"/>
</dbReference>
<dbReference type="Pfam" id="PF01388">
    <property type="entry name" value="ARID"/>
    <property type="match status" value="1"/>
</dbReference>
<dbReference type="PANTHER" id="PTHR22970">
    <property type="entry name" value="AT-RICH INTERACTIVE DOMAIN-CONTAINING PROTEIN 2"/>
    <property type="match status" value="1"/>
</dbReference>